<sequence length="363" mass="41046">MEQAHDAYAQLRNPSAESGAQINAALQNTEQEGQGSGVNTRAILIRILVDHHLDGNPYKLKLKDLADRAGISRQALDRYYGDLKPYMTGRRNVADLVEGKENKVRIESQTFVNEVQANHAQQLEKLKSQHKQALQKALDSHITSLMNNDILMLESTKIRTSLERQSLHNADLLKQNQLLNLKLAGTLDTTQAIAPGHQATKSDKVVFDLDMELLCSEYQRSKSIDAFEESKNAQLRKVRDKLNTYADSANVHVILFADRYISRFKTFADRYVGPREETSLIVRLPLFSRSETKNFTDALPRRFKVSIHVPHTASESEKKAHRVFMLQGLLLPAEEVRGADTADAPNINWGFDEVTFFKVHQGE</sequence>
<accession>A0A1C2EEX7</accession>
<dbReference type="AlphaFoldDB" id="A0A1C2EEX7"/>
<gene>
    <name evidence="1" type="ORF">BBI10_02260</name>
</gene>
<dbReference type="EMBL" id="MDEN01000049">
    <property type="protein sequence ID" value="OCX25529.1"/>
    <property type="molecule type" value="Genomic_DNA"/>
</dbReference>
<protein>
    <submittedName>
        <fullName evidence="1">Uncharacterized protein</fullName>
    </submittedName>
</protein>
<organism evidence="1 2">
    <name type="scientific">Pseudomonas graminis</name>
    <dbReference type="NCBI Taxonomy" id="158627"/>
    <lineage>
        <taxon>Bacteria</taxon>
        <taxon>Pseudomonadati</taxon>
        <taxon>Pseudomonadota</taxon>
        <taxon>Gammaproteobacteria</taxon>
        <taxon>Pseudomonadales</taxon>
        <taxon>Pseudomonadaceae</taxon>
        <taxon>Pseudomonas</taxon>
    </lineage>
</organism>
<proteinExistence type="predicted"/>
<comment type="caution">
    <text evidence="1">The sequence shown here is derived from an EMBL/GenBank/DDBJ whole genome shotgun (WGS) entry which is preliminary data.</text>
</comment>
<dbReference type="Proteomes" id="UP000095143">
    <property type="component" value="Unassembled WGS sequence"/>
</dbReference>
<evidence type="ECO:0000313" key="1">
    <source>
        <dbReference type="EMBL" id="OCX25529.1"/>
    </source>
</evidence>
<reference evidence="1 2" key="1">
    <citation type="submission" date="2016-08" db="EMBL/GenBank/DDBJ databases">
        <title>Whole genome sequence of Pseudomonas graminis strain UASWS1507, a potential biological control agent for agriculture.</title>
        <authorList>
            <person name="Crovadore J."/>
            <person name="Calmin G."/>
            <person name="Chablais R."/>
            <person name="Cochard B."/>
            <person name="Lefort F."/>
        </authorList>
    </citation>
    <scope>NUCLEOTIDE SEQUENCE [LARGE SCALE GENOMIC DNA]</scope>
    <source>
        <strain evidence="1 2">UASWS1507</strain>
    </source>
</reference>
<evidence type="ECO:0000313" key="2">
    <source>
        <dbReference type="Proteomes" id="UP000095143"/>
    </source>
</evidence>
<name>A0A1C2EEX7_9PSED</name>